<sequence>MCATYGLTPSGEKIMLPGGLEPYSEKVDDHVVAEWMRTRGGTAKITGKNALNMNPIIRAGDDGVEVLLAWWWLWLDSSGPVKFSAFNSRDDKLLRSWRKPFQHRALLPASWYIEKKGRFRLPGEEVFGIAAVTSTVTRDDGTDLVTYSMVTRDAPTGSEAADYWGRMPLVLPTDMHDEWLDPERPGDADLVAEVQHASEELSNSLTTA</sequence>
<dbReference type="AlphaFoldDB" id="A0A939LWP5"/>
<dbReference type="GO" id="GO:0106300">
    <property type="term" value="P:protein-DNA covalent cross-linking repair"/>
    <property type="evidence" value="ECO:0007669"/>
    <property type="project" value="InterPro"/>
</dbReference>
<evidence type="ECO:0000313" key="2">
    <source>
        <dbReference type="Proteomes" id="UP000664398"/>
    </source>
</evidence>
<reference evidence="1" key="1">
    <citation type="submission" date="2021-03" db="EMBL/GenBank/DDBJ databases">
        <title>Leucobacter chromiisoli sp. nov., isolated from chromium-containing soil of chemical plant.</title>
        <authorList>
            <person name="Xu Z."/>
        </authorList>
    </citation>
    <scope>NUCLEOTIDE SEQUENCE</scope>
    <source>
        <strain evidence="1">A2</strain>
    </source>
</reference>
<gene>
    <name evidence="1" type="ORF">J4H91_10955</name>
</gene>
<dbReference type="EMBL" id="JAGDYL010000019">
    <property type="protein sequence ID" value="MBO1805827.1"/>
    <property type="molecule type" value="Genomic_DNA"/>
</dbReference>
<dbReference type="RefSeq" id="WP_208046297.1">
    <property type="nucleotide sequence ID" value="NZ_JAGDYL010000019.1"/>
</dbReference>
<dbReference type="Proteomes" id="UP000664398">
    <property type="component" value="Unassembled WGS sequence"/>
</dbReference>
<name>A0A939LWP5_9MICO</name>
<dbReference type="GO" id="GO:0003697">
    <property type="term" value="F:single-stranded DNA binding"/>
    <property type="evidence" value="ECO:0007669"/>
    <property type="project" value="InterPro"/>
</dbReference>
<dbReference type="InterPro" id="IPR003738">
    <property type="entry name" value="SRAP"/>
</dbReference>
<comment type="caution">
    <text evidence="1">The sequence shown here is derived from an EMBL/GenBank/DDBJ whole genome shotgun (WGS) entry which is preliminary data.</text>
</comment>
<dbReference type="InterPro" id="IPR036590">
    <property type="entry name" value="SRAP-like"/>
</dbReference>
<keyword evidence="2" id="KW-1185">Reference proteome</keyword>
<protein>
    <submittedName>
        <fullName evidence="1">SOS response-associated peptidase family protein</fullName>
    </submittedName>
</protein>
<accession>A0A939LWP5</accession>
<evidence type="ECO:0000313" key="1">
    <source>
        <dbReference type="EMBL" id="MBO1805827.1"/>
    </source>
</evidence>
<proteinExistence type="predicted"/>
<dbReference type="SUPFAM" id="SSF143081">
    <property type="entry name" value="BB1717-like"/>
    <property type="match status" value="1"/>
</dbReference>
<dbReference type="Gene3D" id="3.90.1680.10">
    <property type="entry name" value="SOS response associated peptidase-like"/>
    <property type="match status" value="1"/>
</dbReference>
<organism evidence="1 2">
    <name type="scientific">Leucobacter ruminantium</name>
    <dbReference type="NCBI Taxonomy" id="1289170"/>
    <lineage>
        <taxon>Bacteria</taxon>
        <taxon>Bacillati</taxon>
        <taxon>Actinomycetota</taxon>
        <taxon>Actinomycetes</taxon>
        <taxon>Micrococcales</taxon>
        <taxon>Microbacteriaceae</taxon>
        <taxon>Leucobacter</taxon>
    </lineage>
</organism>
<dbReference type="Pfam" id="PF02586">
    <property type="entry name" value="SRAP"/>
    <property type="match status" value="1"/>
</dbReference>